<evidence type="ECO:0000259" key="5">
    <source>
        <dbReference type="PROSITE" id="PS51900"/>
    </source>
</evidence>
<dbReference type="InterPro" id="IPR044068">
    <property type="entry name" value="CB"/>
</dbReference>
<name>A0A1N6NVA5_9BACI</name>
<dbReference type="STRING" id="1017273.SAMN05443094_101282"/>
<dbReference type="GO" id="GO:0006310">
    <property type="term" value="P:DNA recombination"/>
    <property type="evidence" value="ECO:0007669"/>
    <property type="project" value="UniProtKB-KW"/>
</dbReference>
<accession>A0A1N6NVA5</accession>
<dbReference type="OrthoDB" id="107900at2"/>
<gene>
    <name evidence="6" type="ORF">B1B05_01335</name>
    <name evidence="7" type="ORF">SAMN05443094_101282</name>
</gene>
<organism evidence="7 8">
    <name type="scientific">Domibacillus enclensis</name>
    <dbReference type="NCBI Taxonomy" id="1017273"/>
    <lineage>
        <taxon>Bacteria</taxon>
        <taxon>Bacillati</taxon>
        <taxon>Bacillota</taxon>
        <taxon>Bacilli</taxon>
        <taxon>Bacillales</taxon>
        <taxon>Bacillaceae</taxon>
        <taxon>Domibacillus</taxon>
    </lineage>
</organism>
<dbReference type="Pfam" id="PF00589">
    <property type="entry name" value="Phage_integrase"/>
    <property type="match status" value="1"/>
</dbReference>
<evidence type="ECO:0000313" key="7">
    <source>
        <dbReference type="EMBL" id="SIP95892.1"/>
    </source>
</evidence>
<dbReference type="InterPro" id="IPR013762">
    <property type="entry name" value="Integrase-like_cat_sf"/>
</dbReference>
<reference evidence="9" key="2">
    <citation type="submission" date="2017-03" db="EMBL/GenBank/DDBJ databases">
        <title>Bacillus sp. V-88(T) DSM27956, whole genome shotgun sequencing project.</title>
        <authorList>
            <person name="Dastager S.G."/>
            <person name="Neurgaonkar P.S."/>
            <person name="Dharne M.S."/>
        </authorList>
    </citation>
    <scope>NUCLEOTIDE SEQUENCE [LARGE SCALE GENOMIC DNA]</scope>
    <source>
        <strain evidence="9">DSM 25145</strain>
    </source>
</reference>
<dbReference type="InterPro" id="IPR010998">
    <property type="entry name" value="Integrase_recombinase_N"/>
</dbReference>
<dbReference type="CDD" id="cd00397">
    <property type="entry name" value="DNA_BRE_C"/>
    <property type="match status" value="1"/>
</dbReference>
<dbReference type="EMBL" id="MWSK01000001">
    <property type="protein sequence ID" value="OXS80151.1"/>
    <property type="molecule type" value="Genomic_DNA"/>
</dbReference>
<keyword evidence="9" id="KW-1185">Reference proteome</keyword>
<evidence type="ECO:0000256" key="3">
    <source>
        <dbReference type="PROSITE-ProRule" id="PRU01248"/>
    </source>
</evidence>
<dbReference type="GO" id="GO:0015074">
    <property type="term" value="P:DNA integration"/>
    <property type="evidence" value="ECO:0007669"/>
    <property type="project" value="InterPro"/>
</dbReference>
<evidence type="ECO:0000313" key="9">
    <source>
        <dbReference type="Proteomes" id="UP000215545"/>
    </source>
</evidence>
<dbReference type="EMBL" id="FTLX01000001">
    <property type="protein sequence ID" value="SIP95892.1"/>
    <property type="molecule type" value="Genomic_DNA"/>
</dbReference>
<dbReference type="InterPro" id="IPR050090">
    <property type="entry name" value="Tyrosine_recombinase_XerCD"/>
</dbReference>
<evidence type="ECO:0000313" key="8">
    <source>
        <dbReference type="Proteomes" id="UP000186385"/>
    </source>
</evidence>
<keyword evidence="2" id="KW-0233">DNA recombination</keyword>
<dbReference type="Proteomes" id="UP000186385">
    <property type="component" value="Unassembled WGS sequence"/>
</dbReference>
<proteinExistence type="predicted"/>
<dbReference type="Gene3D" id="1.10.150.130">
    <property type="match status" value="1"/>
</dbReference>
<reference evidence="6" key="3">
    <citation type="submission" date="2017-03" db="EMBL/GenBank/DDBJ databases">
        <authorList>
            <person name="Dastager S.G."/>
            <person name="Neurgaonkar P.S."/>
            <person name="Dharne M.S."/>
        </authorList>
    </citation>
    <scope>NUCLEOTIDE SEQUENCE</scope>
    <source>
        <strain evidence="6">DSM 25145</strain>
    </source>
</reference>
<evidence type="ECO:0000313" key="6">
    <source>
        <dbReference type="EMBL" id="OXS80151.1"/>
    </source>
</evidence>
<dbReference type="GO" id="GO:0003677">
    <property type="term" value="F:DNA binding"/>
    <property type="evidence" value="ECO:0007669"/>
    <property type="project" value="UniProtKB-UniRule"/>
</dbReference>
<dbReference type="InterPro" id="IPR011010">
    <property type="entry name" value="DNA_brk_join_enz"/>
</dbReference>
<dbReference type="AlphaFoldDB" id="A0A1N6NVA5"/>
<keyword evidence="1 3" id="KW-0238">DNA-binding</keyword>
<evidence type="ECO:0000256" key="1">
    <source>
        <dbReference type="ARBA" id="ARBA00023125"/>
    </source>
</evidence>
<dbReference type="Gene3D" id="1.10.443.10">
    <property type="entry name" value="Intergrase catalytic core"/>
    <property type="match status" value="1"/>
</dbReference>
<dbReference type="RefSeq" id="WP_045849532.1">
    <property type="nucleotide sequence ID" value="NZ_FTLX01000001.1"/>
</dbReference>
<dbReference type="SUPFAM" id="SSF56349">
    <property type="entry name" value="DNA breaking-rejoining enzymes"/>
    <property type="match status" value="1"/>
</dbReference>
<dbReference type="Proteomes" id="UP000215545">
    <property type="component" value="Unassembled WGS sequence"/>
</dbReference>
<dbReference type="PROSITE" id="PS51900">
    <property type="entry name" value="CB"/>
    <property type="match status" value="1"/>
</dbReference>
<dbReference type="InterPro" id="IPR002104">
    <property type="entry name" value="Integrase_catalytic"/>
</dbReference>
<sequence>MPKKTKIQHKLTVEKARDIIIRIKKMEGLSKHTITNYNKLFNDFERCFAKNKYMENLTIEDARRFIEWQLHEKQQFKNVRWNREKKIGVNVTSANSYLRLAKAAFSCLIDEGHLEKNPFSTLKNIKQQQKHVDILTDQEITKILNSLDKSWYADFRAYCLIHVLLDSFGRIGEVLALKRHDIDFEHGSITFNKTKNSVYRIVPVTKKTLNLLEKLMDETEEFESDFIFLTNAGNPLGADAARKHLHEITARAGIDKRVHPHIFRHSASCHFIKA</sequence>
<protein>
    <submittedName>
        <fullName evidence="7">Integrase/recombinase XerD</fullName>
    </submittedName>
</protein>
<dbReference type="PANTHER" id="PTHR30349">
    <property type="entry name" value="PHAGE INTEGRASE-RELATED"/>
    <property type="match status" value="1"/>
</dbReference>
<reference evidence="7 8" key="1">
    <citation type="submission" date="2017-01" db="EMBL/GenBank/DDBJ databases">
        <authorList>
            <person name="Mah S.A."/>
            <person name="Swanson W.J."/>
            <person name="Moy G.W."/>
            <person name="Vacquier V.D."/>
        </authorList>
    </citation>
    <scope>NUCLEOTIDE SEQUENCE [LARGE SCALE GENOMIC DNA]</scope>
    <source>
        <strain evidence="7 8">NIO-1016</strain>
    </source>
</reference>
<evidence type="ECO:0000256" key="2">
    <source>
        <dbReference type="ARBA" id="ARBA00023172"/>
    </source>
</evidence>
<feature type="domain" description="Core-binding (CB)" evidence="5">
    <location>
        <begin position="11"/>
        <end position="109"/>
    </location>
</feature>
<feature type="domain" description="Tyr recombinase" evidence="4">
    <location>
        <begin position="130"/>
        <end position="274"/>
    </location>
</feature>
<evidence type="ECO:0000259" key="4">
    <source>
        <dbReference type="PROSITE" id="PS51898"/>
    </source>
</evidence>
<dbReference type="PROSITE" id="PS51898">
    <property type="entry name" value="TYR_RECOMBINASE"/>
    <property type="match status" value="1"/>
</dbReference>